<dbReference type="SUPFAM" id="SSF46689">
    <property type="entry name" value="Homeodomain-like"/>
    <property type="match status" value="1"/>
</dbReference>
<dbReference type="EMBL" id="JAJIRN010000003">
    <property type="protein sequence ID" value="MCV2368124.1"/>
    <property type="molecule type" value="Genomic_DNA"/>
</dbReference>
<feature type="region of interest" description="Disordered" evidence="4">
    <location>
        <begin position="13"/>
        <end position="33"/>
    </location>
</feature>
<proteinExistence type="predicted"/>
<dbReference type="Proteomes" id="UP001209701">
    <property type="component" value="Unassembled WGS sequence"/>
</dbReference>
<evidence type="ECO:0000313" key="7">
    <source>
        <dbReference type="Proteomes" id="UP001209701"/>
    </source>
</evidence>
<dbReference type="RefSeq" id="WP_263570740.1">
    <property type="nucleotide sequence ID" value="NZ_JAJIRN010000003.1"/>
</dbReference>
<evidence type="ECO:0000256" key="3">
    <source>
        <dbReference type="ARBA" id="ARBA00023163"/>
    </source>
</evidence>
<evidence type="ECO:0000256" key="4">
    <source>
        <dbReference type="SAM" id="MobiDB-lite"/>
    </source>
</evidence>
<sequence>MYNASQLAPLLRRQDATAAAAPRPPEHKPAGAAGLTNSWHKAMAQAMAGRGLCLQSLLDQQGLDPAEPDPRVLSDAYSGAWELAAARTGDAAIGLSVPAHPLVALGLLAHLVLAAHDLGDALQYILRFSALLSPAVCMELDQEDGQSRLRVDILKGLRPTPLQRYDFIANVLLQSLNWATARRVRPLKVCYPFAAPLELERWIEVFGCELEFNAEHFAIVFDSADLRTAIPTANASVAALCERSASQAMVQRGGSIQVRVRQLLTQELSKGDPKRETIAAQLHMSERTLQRRLLEESTSFNKLLDETRRELAARYLSRGGISPTEMSFALGFADPSNFYRACKRWFGHSPSRLRSAA</sequence>
<evidence type="ECO:0000256" key="1">
    <source>
        <dbReference type="ARBA" id="ARBA00023015"/>
    </source>
</evidence>
<dbReference type="PANTHER" id="PTHR47894:SF1">
    <property type="entry name" value="HTH-TYPE TRANSCRIPTIONAL REGULATOR VQSM"/>
    <property type="match status" value="1"/>
</dbReference>
<dbReference type="Gene3D" id="1.10.10.60">
    <property type="entry name" value="Homeodomain-like"/>
    <property type="match status" value="1"/>
</dbReference>
<protein>
    <submittedName>
        <fullName evidence="6">AraC family transcriptional regulator</fullName>
    </submittedName>
</protein>
<keyword evidence="1" id="KW-0805">Transcription regulation</keyword>
<dbReference type="SMART" id="SM00342">
    <property type="entry name" value="HTH_ARAC"/>
    <property type="match status" value="1"/>
</dbReference>
<reference evidence="6 7" key="1">
    <citation type="submission" date="2021-11" db="EMBL/GenBank/DDBJ databases">
        <authorList>
            <person name="Liang Q."/>
            <person name="Mou H."/>
            <person name="Liu Z."/>
        </authorList>
    </citation>
    <scope>NUCLEOTIDE SEQUENCE [LARGE SCALE GENOMIC DNA]</scope>
    <source>
        <strain evidence="6 7">CHU3</strain>
    </source>
</reference>
<gene>
    <name evidence="6" type="ORF">LNV07_08430</name>
</gene>
<dbReference type="PANTHER" id="PTHR47894">
    <property type="entry name" value="HTH-TYPE TRANSCRIPTIONAL REGULATOR GADX"/>
    <property type="match status" value="1"/>
</dbReference>
<dbReference type="Pfam" id="PF12833">
    <property type="entry name" value="HTH_18"/>
    <property type="match status" value="1"/>
</dbReference>
<evidence type="ECO:0000256" key="2">
    <source>
        <dbReference type="ARBA" id="ARBA00023125"/>
    </source>
</evidence>
<dbReference type="InterPro" id="IPR009057">
    <property type="entry name" value="Homeodomain-like_sf"/>
</dbReference>
<evidence type="ECO:0000313" key="6">
    <source>
        <dbReference type="EMBL" id="MCV2368124.1"/>
    </source>
</evidence>
<name>A0ABT2YDM5_9BURK</name>
<dbReference type="InterPro" id="IPR032687">
    <property type="entry name" value="AraC-type_N"/>
</dbReference>
<comment type="caution">
    <text evidence="6">The sequence shown here is derived from an EMBL/GenBank/DDBJ whole genome shotgun (WGS) entry which is preliminary data.</text>
</comment>
<dbReference type="PROSITE" id="PS01124">
    <property type="entry name" value="HTH_ARAC_FAMILY_2"/>
    <property type="match status" value="1"/>
</dbReference>
<feature type="domain" description="HTH araC/xylS-type" evidence="5">
    <location>
        <begin position="258"/>
        <end position="356"/>
    </location>
</feature>
<keyword evidence="3" id="KW-0804">Transcription</keyword>
<evidence type="ECO:0000259" key="5">
    <source>
        <dbReference type="PROSITE" id="PS01124"/>
    </source>
</evidence>
<dbReference type="InterPro" id="IPR018060">
    <property type="entry name" value="HTH_AraC"/>
</dbReference>
<keyword evidence="7" id="KW-1185">Reference proteome</keyword>
<dbReference type="Pfam" id="PF12625">
    <property type="entry name" value="Arabinose_bd"/>
    <property type="match status" value="1"/>
</dbReference>
<accession>A0ABT2YDM5</accession>
<keyword evidence="2" id="KW-0238">DNA-binding</keyword>
<organism evidence="6 7">
    <name type="scientific">Roseateles oligotrophus</name>
    <dbReference type="NCBI Taxonomy" id="1769250"/>
    <lineage>
        <taxon>Bacteria</taxon>
        <taxon>Pseudomonadati</taxon>
        <taxon>Pseudomonadota</taxon>
        <taxon>Betaproteobacteria</taxon>
        <taxon>Burkholderiales</taxon>
        <taxon>Sphaerotilaceae</taxon>
        <taxon>Roseateles</taxon>
    </lineage>
</organism>